<dbReference type="InterPro" id="IPR003673">
    <property type="entry name" value="CoA-Trfase_fam_III"/>
</dbReference>
<organism evidence="1 2">
    <name type="scientific">Dankookia rubra</name>
    <dbReference type="NCBI Taxonomy" id="1442381"/>
    <lineage>
        <taxon>Bacteria</taxon>
        <taxon>Pseudomonadati</taxon>
        <taxon>Pseudomonadota</taxon>
        <taxon>Alphaproteobacteria</taxon>
        <taxon>Acetobacterales</taxon>
        <taxon>Roseomonadaceae</taxon>
        <taxon>Dankookia</taxon>
    </lineage>
</organism>
<reference evidence="1 2" key="1">
    <citation type="journal article" date="2016" name="J. Microbiol.">
        <title>Dankookia rubra gen. nov., sp. nov., an alphaproteobacterium isolated from sediment of a shallow stream.</title>
        <authorList>
            <person name="Kim W.H."/>
            <person name="Kim D.H."/>
            <person name="Kang K."/>
            <person name="Ahn T.Y."/>
        </authorList>
    </citation>
    <scope>NUCLEOTIDE SEQUENCE [LARGE SCALE GENOMIC DNA]</scope>
    <source>
        <strain evidence="1 2">JCM30602</strain>
    </source>
</reference>
<dbReference type="InterPro" id="IPR023606">
    <property type="entry name" value="CoA-Trfase_III_dom_1_sf"/>
</dbReference>
<accession>A0A4R5QB84</accession>
<keyword evidence="1" id="KW-0808">Transferase</keyword>
<dbReference type="PANTHER" id="PTHR48228">
    <property type="entry name" value="SUCCINYL-COA--D-CITRAMALATE COA-TRANSFERASE"/>
    <property type="match status" value="1"/>
</dbReference>
<protein>
    <submittedName>
        <fullName evidence="1">CoA transferase</fullName>
    </submittedName>
</protein>
<gene>
    <name evidence="1" type="ORF">E2C06_23865</name>
</gene>
<dbReference type="Proteomes" id="UP000295096">
    <property type="component" value="Unassembled WGS sequence"/>
</dbReference>
<sequence>MGPLAGRRIVELAGIGPAPMCCMLLADLGATVLRIDRPDPPELGVQRPLKYNLLLRGRHSLALNVKRPEARDLVLELVQGADALVEGFRPGVTERLGLGPAECLARNPRLVYGRMTGWGQDGPLAQAAGHDLNYIALTGALHAIGRAGQPPSPPLNILGDYAGGSLYLAIGLLSAMLEVNTSGKGQVIDAAIVDGTAHLMTAFHGLQAAGLWRDERGSNFMDSGAYFYDSYECADGHYVSIAPIESRFHTELLQRLGINPASFPPQDDRTRWPEARERLAAEFRSRTRDEWCQMLEGSDACFAPILTLDEARQHPHMQARGTYQEVAGVPQPTAAPRFSRTVPEPPIPPQPITAAGAEAALEGWLSQERIAALRSSGVLG</sequence>
<dbReference type="Pfam" id="PF02515">
    <property type="entry name" value="CoA_transf_3"/>
    <property type="match status" value="1"/>
</dbReference>
<dbReference type="Gene3D" id="3.40.50.10540">
    <property type="entry name" value="Crotonobetainyl-coa:carnitine coa-transferase, domain 1"/>
    <property type="match status" value="1"/>
</dbReference>
<keyword evidence="2" id="KW-1185">Reference proteome</keyword>
<dbReference type="InterPro" id="IPR044855">
    <property type="entry name" value="CoA-Trfase_III_dom3_sf"/>
</dbReference>
<dbReference type="PANTHER" id="PTHR48228:SF5">
    <property type="entry name" value="ALPHA-METHYLACYL-COA RACEMASE"/>
    <property type="match status" value="1"/>
</dbReference>
<dbReference type="RefSeq" id="WP_133291104.1">
    <property type="nucleotide sequence ID" value="NZ_SMSJ01000045.1"/>
</dbReference>
<dbReference type="OrthoDB" id="7457784at2"/>
<name>A0A4R5QB84_9PROT</name>
<dbReference type="EMBL" id="SMSJ01000045">
    <property type="protein sequence ID" value="TDH60086.1"/>
    <property type="molecule type" value="Genomic_DNA"/>
</dbReference>
<comment type="caution">
    <text evidence="1">The sequence shown here is derived from an EMBL/GenBank/DDBJ whole genome shotgun (WGS) entry which is preliminary data.</text>
</comment>
<proteinExistence type="predicted"/>
<dbReference type="GO" id="GO:0016740">
    <property type="term" value="F:transferase activity"/>
    <property type="evidence" value="ECO:0007669"/>
    <property type="project" value="UniProtKB-KW"/>
</dbReference>
<dbReference type="SUPFAM" id="SSF89796">
    <property type="entry name" value="CoA-transferase family III (CaiB/BaiF)"/>
    <property type="match status" value="1"/>
</dbReference>
<evidence type="ECO:0000313" key="2">
    <source>
        <dbReference type="Proteomes" id="UP000295096"/>
    </source>
</evidence>
<dbReference type="InterPro" id="IPR050509">
    <property type="entry name" value="CoA-transferase_III"/>
</dbReference>
<dbReference type="Gene3D" id="3.30.1540.10">
    <property type="entry name" value="formyl-coa transferase, domain 3"/>
    <property type="match status" value="1"/>
</dbReference>
<evidence type="ECO:0000313" key="1">
    <source>
        <dbReference type="EMBL" id="TDH60086.1"/>
    </source>
</evidence>
<dbReference type="AlphaFoldDB" id="A0A4R5QB84"/>